<keyword evidence="5" id="KW-0694">RNA-binding</keyword>
<dbReference type="Pfam" id="PF16661">
    <property type="entry name" value="Lactamase_B_6"/>
    <property type="match status" value="1"/>
</dbReference>
<dbReference type="SMART" id="SM01027">
    <property type="entry name" value="Beta-Casp"/>
    <property type="match status" value="1"/>
</dbReference>
<dbReference type="InterPro" id="IPR025069">
    <property type="entry name" value="Cpsf2_C"/>
</dbReference>
<feature type="domain" description="Beta-Casp" evidence="6">
    <location>
        <begin position="244"/>
        <end position="369"/>
    </location>
</feature>
<dbReference type="Pfam" id="PF13299">
    <property type="entry name" value="CPSF100_C"/>
    <property type="match status" value="1"/>
</dbReference>
<protein>
    <recommendedName>
        <fullName evidence="5">Cleavage and polyadenylation specificity factor subunit 2</fullName>
    </recommendedName>
    <alternativeName>
        <fullName evidence="5">Cleavage and polyadenylation specificity factor 100 kDa subunit</fullName>
    </alternativeName>
</protein>
<organism evidence="7 8">
    <name type="scientific">Orchesella dallaii</name>
    <dbReference type="NCBI Taxonomy" id="48710"/>
    <lineage>
        <taxon>Eukaryota</taxon>
        <taxon>Metazoa</taxon>
        <taxon>Ecdysozoa</taxon>
        <taxon>Arthropoda</taxon>
        <taxon>Hexapoda</taxon>
        <taxon>Collembola</taxon>
        <taxon>Entomobryomorpha</taxon>
        <taxon>Entomobryoidea</taxon>
        <taxon>Orchesellidae</taxon>
        <taxon>Orchesellinae</taxon>
        <taxon>Orchesella</taxon>
    </lineage>
</organism>
<dbReference type="InterPro" id="IPR035639">
    <property type="entry name" value="CPSF2_MBL"/>
</dbReference>
<proteinExistence type="inferred from homology"/>
<evidence type="ECO:0000256" key="5">
    <source>
        <dbReference type="RuleBase" id="RU365006"/>
    </source>
</evidence>
<sequence>MTSIIKFYTMSGAGGHETPPCYVMQVDEFRILLDCGWSEQCDESYLEELKKQAPRIDAVLLSYPDLDHIGALPFLVGRLDLSCPVFATIPVHKMGQMFLYDYYVSKSTTQDFGLYNLDDVDSAFDQVQQLKYNQSISLTGKGYGLTLTPLPAGHMIGGTIWKIVKVGEEDIYYAVDFNHKKERHLNGCELDRIQRPSLFITDAYNANYMQIRRRERDEQLLANILHTLRSGGNVLVAVDTAGRVLELAHMLDQLWRSKESGLSPYSLALVNNVAYNVLEFAKSQIEWMSEKLMRSFEGARSNPFQFKHLQICHTLAEAARITTPKVVLASGPDLEYGHARDLFIQWCQDKKNCVILTNRPAQGTLAWQLIENPKPHSIEIEIQQRIQLEERELEDFYRIQREKEYRVKKEKREAVIDSDDSDDSDSEIKITGIFRGNRVSHDLFIKPGMETKVNTGLFKSSRSRYPVYPMFEEKIRADEYGEFIRPEDFIITEANYDYDIEFKSEKKVNKGVLIADAEIPTKCTSFKQKLNFSCSVIFIDFEGRSDGESLQKLLEQMKPRRLIITRGSNECVEALADSCTRLSPETIIYKPKLGEVVDATTESHIYQVKLKDALVSSLDLRRGRDAELAWIEGDLMIDDPTAENISHDKENIIIPSLQPLEAMEVSEHSTVFVNEIKLSDFKQVLSKHGIPSEFSGGVLWCSNGTVALRRQETGRLTVEGCLSLDYYQIRDLLYEQYAIL</sequence>
<evidence type="ECO:0000313" key="7">
    <source>
        <dbReference type="EMBL" id="CAL8111429.1"/>
    </source>
</evidence>
<accession>A0ABP1QTL1</accession>
<evidence type="ECO:0000259" key="6">
    <source>
        <dbReference type="SMART" id="SM01027"/>
    </source>
</evidence>
<keyword evidence="4 5" id="KW-0539">Nucleus</keyword>
<keyword evidence="3 5" id="KW-0507">mRNA processing</keyword>
<gene>
    <name evidence="7" type="ORF">ODALV1_LOCUS15030</name>
</gene>
<dbReference type="Proteomes" id="UP001642540">
    <property type="component" value="Unassembled WGS sequence"/>
</dbReference>
<dbReference type="SUPFAM" id="SSF56281">
    <property type="entry name" value="Metallo-hydrolase/oxidoreductase"/>
    <property type="match status" value="1"/>
</dbReference>
<evidence type="ECO:0000256" key="2">
    <source>
        <dbReference type="ARBA" id="ARBA00010624"/>
    </source>
</evidence>
<evidence type="ECO:0000256" key="1">
    <source>
        <dbReference type="ARBA" id="ARBA00004123"/>
    </source>
</evidence>
<dbReference type="Pfam" id="PF10996">
    <property type="entry name" value="Beta-Casp"/>
    <property type="match status" value="1"/>
</dbReference>
<dbReference type="Pfam" id="PF07521">
    <property type="entry name" value="RMMBL"/>
    <property type="match status" value="1"/>
</dbReference>
<comment type="caution">
    <text evidence="7">The sequence shown here is derived from an EMBL/GenBank/DDBJ whole genome shotgun (WGS) entry which is preliminary data.</text>
</comment>
<reference evidence="7 8" key="1">
    <citation type="submission" date="2024-08" db="EMBL/GenBank/DDBJ databases">
        <authorList>
            <person name="Cucini C."/>
            <person name="Frati F."/>
        </authorList>
    </citation>
    <scope>NUCLEOTIDE SEQUENCE [LARGE SCALE GENOMIC DNA]</scope>
</reference>
<dbReference type="InterPro" id="IPR022712">
    <property type="entry name" value="Beta_Casp"/>
</dbReference>
<dbReference type="InterPro" id="IPR001279">
    <property type="entry name" value="Metallo-B-lactamas"/>
</dbReference>
<name>A0ABP1QTL1_9HEXA</name>
<dbReference type="PANTHER" id="PTHR45922:SF1">
    <property type="entry name" value="CLEAVAGE AND POLYADENYLATION SPECIFICITY FACTOR SUBUNIT 2"/>
    <property type="match status" value="1"/>
</dbReference>
<evidence type="ECO:0000256" key="3">
    <source>
        <dbReference type="ARBA" id="ARBA00022664"/>
    </source>
</evidence>
<dbReference type="InterPro" id="IPR036866">
    <property type="entry name" value="RibonucZ/Hydroxyglut_hydro"/>
</dbReference>
<dbReference type="InterPro" id="IPR027075">
    <property type="entry name" value="CPSF2"/>
</dbReference>
<comment type="subcellular location">
    <subcellularLocation>
        <location evidence="1 5">Nucleus</location>
    </subcellularLocation>
</comment>
<dbReference type="PANTHER" id="PTHR45922">
    <property type="entry name" value="CLEAVAGE AND POLYADENYLATION SPECIFICITY FACTOR SUBUNIT 2"/>
    <property type="match status" value="1"/>
</dbReference>
<dbReference type="CDD" id="cd16293">
    <property type="entry name" value="CPSF2-like_MBL-fold"/>
    <property type="match status" value="1"/>
</dbReference>
<evidence type="ECO:0000256" key="4">
    <source>
        <dbReference type="ARBA" id="ARBA00023242"/>
    </source>
</evidence>
<dbReference type="Gene3D" id="3.60.15.10">
    <property type="entry name" value="Ribonuclease Z/Hydroxyacylglutathione hydrolase-like"/>
    <property type="match status" value="1"/>
</dbReference>
<dbReference type="EMBL" id="CAXLJM020000046">
    <property type="protein sequence ID" value="CAL8111429.1"/>
    <property type="molecule type" value="Genomic_DNA"/>
</dbReference>
<comment type="similarity">
    <text evidence="2 5">Belongs to the metallo-beta-lactamase superfamily. RNA-metabolizing metallo-beta-lactamase-like family. CPSF2/YSH1 subfamily.</text>
</comment>
<dbReference type="InterPro" id="IPR011108">
    <property type="entry name" value="RMMBL"/>
</dbReference>
<keyword evidence="8" id="KW-1185">Reference proteome</keyword>
<evidence type="ECO:0000313" key="8">
    <source>
        <dbReference type="Proteomes" id="UP001642540"/>
    </source>
</evidence>